<evidence type="ECO:0000256" key="1">
    <source>
        <dbReference type="SAM" id="Phobius"/>
    </source>
</evidence>
<reference evidence="2" key="2">
    <citation type="journal article" date="2022" name="Microbiol. Resour. Announc.">
        <title>Metagenome Sequencing to Explore Phylogenomics of Terrestrial Cyanobacteria.</title>
        <authorList>
            <person name="Ward R.D."/>
            <person name="Stajich J.E."/>
            <person name="Johansen J.R."/>
            <person name="Huntemann M."/>
            <person name="Clum A."/>
            <person name="Foster B."/>
            <person name="Foster B."/>
            <person name="Roux S."/>
            <person name="Palaniappan K."/>
            <person name="Varghese N."/>
            <person name="Mukherjee S."/>
            <person name="Reddy T.B.K."/>
            <person name="Daum C."/>
            <person name="Copeland A."/>
            <person name="Chen I.A."/>
            <person name="Ivanova N.N."/>
            <person name="Kyrpides N.C."/>
            <person name="Shapiro N."/>
            <person name="Eloe-Fadrosh E.A."/>
            <person name="Pietrasiak N."/>
        </authorList>
    </citation>
    <scope>NUCLEOTIDE SEQUENCE</scope>
    <source>
        <strain evidence="2">CPER-KK1</strain>
    </source>
</reference>
<dbReference type="Proteomes" id="UP000753908">
    <property type="component" value="Unassembled WGS sequence"/>
</dbReference>
<comment type="caution">
    <text evidence="2">The sequence shown here is derived from an EMBL/GenBank/DDBJ whole genome shotgun (WGS) entry which is preliminary data.</text>
</comment>
<proteinExistence type="predicted"/>
<keyword evidence="1" id="KW-1133">Transmembrane helix</keyword>
<reference evidence="2" key="1">
    <citation type="submission" date="2021-05" db="EMBL/GenBank/DDBJ databases">
        <authorList>
            <person name="Pietrasiak N."/>
            <person name="Ward R."/>
            <person name="Stajich J.E."/>
            <person name="Kurbessoian T."/>
        </authorList>
    </citation>
    <scope>NUCLEOTIDE SEQUENCE</scope>
    <source>
        <strain evidence="2">CPER-KK1</strain>
    </source>
</reference>
<dbReference type="EMBL" id="JAHHIF010000009">
    <property type="protein sequence ID" value="MBW4544536.1"/>
    <property type="molecule type" value="Genomic_DNA"/>
</dbReference>
<sequence>MNPEPFVNPPVYTIIMVTNFFAIAFGFIFKDMLEYQVAKWDTNRQSEKQITYDTPDIRIAYIGMCTFLSLFMGASLSVFGLTSWLSYAIGAVIVLLPALLVWVQLGSMLSLLVSGGSEAVDIDSYGAGQKFDIQAPKPSK</sequence>
<evidence type="ECO:0000313" key="2">
    <source>
        <dbReference type="EMBL" id="MBW4544536.1"/>
    </source>
</evidence>
<dbReference type="AlphaFoldDB" id="A0A951PJ54"/>
<name>A0A951PJ54_9CYAN</name>
<feature type="transmembrane region" description="Helical" evidence="1">
    <location>
        <begin position="84"/>
        <end position="103"/>
    </location>
</feature>
<organism evidence="2 3">
    <name type="scientific">Symplocastrum torsivum CPER-KK1</name>
    <dbReference type="NCBI Taxonomy" id="450513"/>
    <lineage>
        <taxon>Bacteria</taxon>
        <taxon>Bacillati</taxon>
        <taxon>Cyanobacteriota</taxon>
        <taxon>Cyanophyceae</taxon>
        <taxon>Oscillatoriophycideae</taxon>
        <taxon>Oscillatoriales</taxon>
        <taxon>Microcoleaceae</taxon>
        <taxon>Symplocastrum</taxon>
    </lineage>
</organism>
<feature type="transmembrane region" description="Helical" evidence="1">
    <location>
        <begin position="12"/>
        <end position="29"/>
    </location>
</feature>
<keyword evidence="1" id="KW-0472">Membrane</keyword>
<gene>
    <name evidence="2" type="ORF">KME25_08845</name>
</gene>
<keyword evidence="1" id="KW-0812">Transmembrane</keyword>
<evidence type="ECO:0000313" key="3">
    <source>
        <dbReference type="Proteomes" id="UP000753908"/>
    </source>
</evidence>
<accession>A0A951PJ54</accession>
<feature type="transmembrane region" description="Helical" evidence="1">
    <location>
        <begin position="59"/>
        <end position="78"/>
    </location>
</feature>
<protein>
    <submittedName>
        <fullName evidence="2">Uncharacterized protein</fullName>
    </submittedName>
</protein>